<feature type="transmembrane region" description="Helical" evidence="1">
    <location>
        <begin position="6"/>
        <end position="27"/>
    </location>
</feature>
<evidence type="ECO:0000313" key="3">
    <source>
        <dbReference type="EMBL" id="RDX71901.1"/>
    </source>
</evidence>
<comment type="caution">
    <text evidence="3">The sequence shown here is derived from an EMBL/GenBank/DDBJ whole genome shotgun (WGS) entry which is preliminary data.</text>
</comment>
<feature type="non-terminal residue" evidence="3">
    <location>
        <position position="108"/>
    </location>
</feature>
<dbReference type="AlphaFoldDB" id="A0A371F0S9"/>
<accession>A0A371F0S9</accession>
<gene>
    <name evidence="3" type="primary">pol</name>
    <name evidence="3" type="ORF">CR513_48689</name>
</gene>
<dbReference type="Proteomes" id="UP000257109">
    <property type="component" value="Unassembled WGS sequence"/>
</dbReference>
<dbReference type="PANTHER" id="PTHR37984">
    <property type="entry name" value="PROTEIN CBG26694"/>
    <property type="match status" value="1"/>
</dbReference>
<keyword evidence="4" id="KW-1185">Reference proteome</keyword>
<protein>
    <submittedName>
        <fullName evidence="3">Pol polyprotein</fullName>
    </submittedName>
</protein>
<dbReference type="InterPro" id="IPR012337">
    <property type="entry name" value="RNaseH-like_sf"/>
</dbReference>
<dbReference type="PANTHER" id="PTHR37984:SF5">
    <property type="entry name" value="PROTEIN NYNRIN-LIKE"/>
    <property type="match status" value="1"/>
</dbReference>
<dbReference type="GO" id="GO:0015074">
    <property type="term" value="P:DNA integration"/>
    <property type="evidence" value="ECO:0007669"/>
    <property type="project" value="InterPro"/>
</dbReference>
<dbReference type="PROSITE" id="PS50994">
    <property type="entry name" value="INTEGRASE"/>
    <property type="match status" value="1"/>
</dbReference>
<dbReference type="GO" id="GO:0003676">
    <property type="term" value="F:nucleic acid binding"/>
    <property type="evidence" value="ECO:0007669"/>
    <property type="project" value="InterPro"/>
</dbReference>
<reference evidence="3" key="1">
    <citation type="submission" date="2018-05" db="EMBL/GenBank/DDBJ databases">
        <title>Draft genome of Mucuna pruriens seed.</title>
        <authorList>
            <person name="Nnadi N.E."/>
            <person name="Vos R."/>
            <person name="Hasami M.H."/>
            <person name="Devisetty U.K."/>
            <person name="Aguiy J.C."/>
        </authorList>
    </citation>
    <scope>NUCLEOTIDE SEQUENCE [LARGE SCALE GENOMIC DNA]</scope>
    <source>
        <strain evidence="3">JCA_2017</strain>
    </source>
</reference>
<evidence type="ECO:0000256" key="1">
    <source>
        <dbReference type="SAM" id="Phobius"/>
    </source>
</evidence>
<dbReference type="SUPFAM" id="SSF53098">
    <property type="entry name" value="Ribonuclease H-like"/>
    <property type="match status" value="1"/>
</dbReference>
<dbReference type="InterPro" id="IPR036397">
    <property type="entry name" value="RNaseH_sf"/>
</dbReference>
<dbReference type="EMBL" id="QJKJ01011146">
    <property type="protein sequence ID" value="RDX71901.1"/>
    <property type="molecule type" value="Genomic_DNA"/>
</dbReference>
<sequence>MFGVLTSWVNFLFLMVTRIFCLLLIMFQDGWRLRPQKLVMLKFGVPKALISDDGSHFCNKTMSTLLEKYGVVHRVATSYYPQTNGQLEMFNREIKQILPKVVNPNRKD</sequence>
<evidence type="ECO:0000259" key="2">
    <source>
        <dbReference type="PROSITE" id="PS50994"/>
    </source>
</evidence>
<keyword evidence="1" id="KW-0812">Transmembrane</keyword>
<dbReference type="Gene3D" id="3.30.420.10">
    <property type="entry name" value="Ribonuclease H-like superfamily/Ribonuclease H"/>
    <property type="match status" value="1"/>
</dbReference>
<keyword evidence="1" id="KW-1133">Transmembrane helix</keyword>
<keyword evidence="1" id="KW-0472">Membrane</keyword>
<proteinExistence type="predicted"/>
<evidence type="ECO:0000313" key="4">
    <source>
        <dbReference type="Proteomes" id="UP000257109"/>
    </source>
</evidence>
<feature type="domain" description="Integrase catalytic" evidence="2">
    <location>
        <begin position="1"/>
        <end position="108"/>
    </location>
</feature>
<dbReference type="InterPro" id="IPR050951">
    <property type="entry name" value="Retrovirus_Pol_polyprotein"/>
</dbReference>
<dbReference type="InterPro" id="IPR001584">
    <property type="entry name" value="Integrase_cat-core"/>
</dbReference>
<dbReference type="OrthoDB" id="1713704at2759"/>
<organism evidence="3 4">
    <name type="scientific">Mucuna pruriens</name>
    <name type="common">Velvet bean</name>
    <name type="synonym">Dolichos pruriens</name>
    <dbReference type="NCBI Taxonomy" id="157652"/>
    <lineage>
        <taxon>Eukaryota</taxon>
        <taxon>Viridiplantae</taxon>
        <taxon>Streptophyta</taxon>
        <taxon>Embryophyta</taxon>
        <taxon>Tracheophyta</taxon>
        <taxon>Spermatophyta</taxon>
        <taxon>Magnoliopsida</taxon>
        <taxon>eudicotyledons</taxon>
        <taxon>Gunneridae</taxon>
        <taxon>Pentapetalae</taxon>
        <taxon>rosids</taxon>
        <taxon>fabids</taxon>
        <taxon>Fabales</taxon>
        <taxon>Fabaceae</taxon>
        <taxon>Papilionoideae</taxon>
        <taxon>50 kb inversion clade</taxon>
        <taxon>NPAAA clade</taxon>
        <taxon>indigoferoid/millettioid clade</taxon>
        <taxon>Phaseoleae</taxon>
        <taxon>Mucuna</taxon>
    </lineage>
</organism>
<name>A0A371F0S9_MUCPR</name>